<dbReference type="InterPro" id="IPR016475">
    <property type="entry name" value="P-Actrans_bac"/>
</dbReference>
<keyword evidence="10 12" id="KW-0012">Acyltransferase</keyword>
<evidence type="ECO:0000256" key="10">
    <source>
        <dbReference type="ARBA" id="ARBA00023315"/>
    </source>
</evidence>
<sequence>MSHAFLLVSTGAGAGLTTVSLGLVRALDRMGIHTGFCKPIAQLHDGDHGPERSTQLIEHVTSITPPQPISLRHATALLGSDQEGLLMEEVIALYRQSAAHADVVVVEGLVADGHAGYATRLNAGVARALDAEVILVGKPEPDLDEYIDIAATAFAGDNGSALIGIILNKLGAAGGGHAALQADELQTYGGSCVWPVLPDTLSETMATRPFHYIGGIPWQARLIAPRMSDVADYLGAKSIGAADLQARRVQRIEVCARTVANTIGVYQPNTLLIFPGDREDVFIAACMAALNGVPLAGILLTGGLQPHACVMELCAQALHTGLPLLLVESSSYQTAALLAQMPAEVAVDDYALIDQAMDHVANHLDSPWLKARCALDRRARISPAAFRYQLIQQASQAKRRIVLPEGDEPRTIMAAYQCGQRGVAQCILLGNPEKIQQVAASQGIVLGDTVTIVDPARVRLRYVEPMVALRRHKGMTSQMAEDQLQARIVLGTMMLAEGDVDGLVAGALHSTANTVRPAFQLIGTSASAELVSSVFFMCLPDQVVVYGDCAINPDPDAAQLADIAIQSADSARRFGLEPRVAMISYSTGESGAGTDVDKVRAATRMVRERRPDLLVDGPLQYDAAASAEVGMSKAPSSQVAGRANVFVFPDLNTGNTTYKAVQRSAHVVSIGPMLQGLRKPVNDLSRGASVEDIVYTIALTAIQAG</sequence>
<comment type="similarity">
    <text evidence="4 12">In the N-terminal section; belongs to the CobB/CobQ family.</text>
</comment>
<dbReference type="Pfam" id="PF13500">
    <property type="entry name" value="AAA_26"/>
    <property type="match status" value="1"/>
</dbReference>
<dbReference type="UniPathway" id="UPA00340">
    <property type="reaction ID" value="UER00459"/>
</dbReference>
<dbReference type="SUPFAM" id="SSF52540">
    <property type="entry name" value="P-loop containing nucleoside triphosphate hydrolases"/>
    <property type="match status" value="1"/>
</dbReference>
<evidence type="ECO:0000313" key="15">
    <source>
        <dbReference type="EMBL" id="TLS68221.1"/>
    </source>
</evidence>
<dbReference type="InterPro" id="IPR010766">
    <property type="entry name" value="DRTGG"/>
</dbReference>
<dbReference type="EMBL" id="VBRY01000003">
    <property type="protein sequence ID" value="TLS68221.1"/>
    <property type="molecule type" value="Genomic_DNA"/>
</dbReference>
<comment type="similarity">
    <text evidence="3 12">In the C-terminal section; belongs to the phosphate acetyltransferase and butyryltransferase family.</text>
</comment>
<dbReference type="PIRSF" id="PIRSF006107">
    <property type="entry name" value="PhpActrans_proteobac"/>
    <property type="match status" value="1"/>
</dbReference>
<comment type="subunit">
    <text evidence="5">Homohexamer.</text>
</comment>
<dbReference type="Gene3D" id="3.40.50.300">
    <property type="entry name" value="P-loop containing nucleotide triphosphate hydrolases"/>
    <property type="match status" value="1"/>
</dbReference>
<comment type="domain">
    <text evidence="12">The N-terminal region seems to be important for proper quaternary structure. The C-terminal region contains the substrate-binding site.</text>
</comment>
<name>A0A5R9GPL0_9PROT</name>
<dbReference type="GO" id="GO:0006085">
    <property type="term" value="P:acetyl-CoA biosynthetic process"/>
    <property type="evidence" value="ECO:0007669"/>
    <property type="project" value="UniProtKB-UniPathway"/>
</dbReference>
<dbReference type="InterPro" id="IPR028979">
    <property type="entry name" value="Ser_kin/Pase_Hpr-like_N_sf"/>
</dbReference>
<evidence type="ECO:0000259" key="14">
    <source>
        <dbReference type="Pfam" id="PF07085"/>
    </source>
</evidence>
<dbReference type="NCBIfam" id="NF007233">
    <property type="entry name" value="PRK09653.1"/>
    <property type="match status" value="1"/>
</dbReference>
<comment type="catalytic activity">
    <reaction evidence="12">
        <text>acetyl-CoA + phosphate = acetyl phosphate + CoA</text>
        <dbReference type="Rhea" id="RHEA:19521"/>
        <dbReference type="ChEBI" id="CHEBI:22191"/>
        <dbReference type="ChEBI" id="CHEBI:43474"/>
        <dbReference type="ChEBI" id="CHEBI:57287"/>
        <dbReference type="ChEBI" id="CHEBI:57288"/>
        <dbReference type="EC" id="2.3.1.8"/>
    </reaction>
</comment>
<dbReference type="Gene3D" id="3.40.50.10950">
    <property type="match status" value="1"/>
</dbReference>
<evidence type="ECO:0000256" key="8">
    <source>
        <dbReference type="ARBA" id="ARBA00022490"/>
    </source>
</evidence>
<evidence type="ECO:0000256" key="3">
    <source>
        <dbReference type="ARBA" id="ARBA00008756"/>
    </source>
</evidence>
<dbReference type="InterPro" id="IPR042113">
    <property type="entry name" value="P_AcTrfase_dom1"/>
</dbReference>
<dbReference type="InterPro" id="IPR050500">
    <property type="entry name" value="Phos_Acetyltrans/Butyryltrans"/>
</dbReference>
<dbReference type="Pfam" id="PF01515">
    <property type="entry name" value="PTA_PTB"/>
    <property type="match status" value="1"/>
</dbReference>
<accession>A0A5R9GPL0</accession>
<comment type="function">
    <text evidence="12">Involved in acetate metabolism.</text>
</comment>
<organism evidence="15 16">
    <name type="scientific">Mariprofundus erugo</name>
    <dbReference type="NCBI Taxonomy" id="2528639"/>
    <lineage>
        <taxon>Bacteria</taxon>
        <taxon>Pseudomonadati</taxon>
        <taxon>Pseudomonadota</taxon>
        <taxon>Candidatius Mariprofundia</taxon>
        <taxon>Mariprofundales</taxon>
        <taxon>Mariprofundaceae</taxon>
        <taxon>Mariprofundus</taxon>
    </lineage>
</organism>
<evidence type="ECO:0000259" key="13">
    <source>
        <dbReference type="Pfam" id="PF01515"/>
    </source>
</evidence>
<dbReference type="AlphaFoldDB" id="A0A5R9GPL0"/>
<gene>
    <name evidence="15" type="ORF">FEF65_04290</name>
</gene>
<dbReference type="InterPro" id="IPR027417">
    <property type="entry name" value="P-loop_NTPase"/>
</dbReference>
<dbReference type="EC" id="2.3.1.8" evidence="6 12"/>
<evidence type="ECO:0000256" key="4">
    <source>
        <dbReference type="ARBA" id="ARBA00009786"/>
    </source>
</evidence>
<dbReference type="InterPro" id="IPR004614">
    <property type="entry name" value="P_AcTrfase"/>
</dbReference>
<dbReference type="GO" id="GO:0008959">
    <property type="term" value="F:phosphate acetyltransferase activity"/>
    <property type="evidence" value="ECO:0007669"/>
    <property type="project" value="UniProtKB-EC"/>
</dbReference>
<protein>
    <recommendedName>
        <fullName evidence="7 12">Phosphate acetyltransferase</fullName>
        <ecNumber evidence="6 12">2.3.1.8</ecNumber>
    </recommendedName>
    <alternativeName>
        <fullName evidence="11 12">Phosphotransacetylase</fullName>
    </alternativeName>
</protein>
<feature type="domain" description="Phosphate acetyl/butaryl transferase" evidence="13">
    <location>
        <begin position="386"/>
        <end position="701"/>
    </location>
</feature>
<dbReference type="Pfam" id="PF07085">
    <property type="entry name" value="DRTGG"/>
    <property type="match status" value="1"/>
</dbReference>
<reference evidence="15 16" key="1">
    <citation type="journal article" date="2019" name="Appl. Environ. Microbiol.">
        <title>Environmental Evidence and Genomic Insight of Iron-oxidizing Bacteria Preference Towards More Corrosion Resistant Stainless Steel at Higher Salinities.</title>
        <authorList>
            <person name="Garrison C.E."/>
            <person name="Price K.A."/>
            <person name="Field E.K."/>
        </authorList>
    </citation>
    <scope>NUCLEOTIDE SEQUENCE [LARGE SCALE GENOMIC DNA]</scope>
    <source>
        <strain evidence="15 16">P3</strain>
    </source>
</reference>
<evidence type="ECO:0000256" key="1">
    <source>
        <dbReference type="ARBA" id="ARBA00004496"/>
    </source>
</evidence>
<dbReference type="InterPro" id="IPR042112">
    <property type="entry name" value="P_AcTrfase_dom2"/>
</dbReference>
<dbReference type="NCBIfam" id="TIGR00651">
    <property type="entry name" value="pta"/>
    <property type="match status" value="1"/>
</dbReference>
<dbReference type="InterPro" id="IPR002505">
    <property type="entry name" value="PTA_PTB"/>
</dbReference>
<dbReference type="Gene3D" id="3.40.50.10750">
    <property type="entry name" value="Isocitrate/Isopropylmalate dehydrogenase-like"/>
    <property type="match status" value="1"/>
</dbReference>
<keyword evidence="16" id="KW-1185">Reference proteome</keyword>
<comment type="subcellular location">
    <subcellularLocation>
        <location evidence="1 12">Cytoplasm</location>
    </subcellularLocation>
</comment>
<evidence type="ECO:0000256" key="12">
    <source>
        <dbReference type="PIRNR" id="PIRNR006107"/>
    </source>
</evidence>
<evidence type="ECO:0000256" key="5">
    <source>
        <dbReference type="ARBA" id="ARBA00011643"/>
    </source>
</evidence>
<evidence type="ECO:0000256" key="2">
    <source>
        <dbReference type="ARBA" id="ARBA00004989"/>
    </source>
</evidence>
<evidence type="ECO:0000256" key="11">
    <source>
        <dbReference type="ARBA" id="ARBA00031108"/>
    </source>
</evidence>
<evidence type="ECO:0000256" key="7">
    <source>
        <dbReference type="ARBA" id="ARBA00021528"/>
    </source>
</evidence>
<dbReference type="RefSeq" id="WP_138238556.1">
    <property type="nucleotide sequence ID" value="NZ_VBRY01000003.1"/>
</dbReference>
<dbReference type="PANTHER" id="PTHR43356:SF3">
    <property type="entry name" value="PHOSPHATE ACETYLTRANSFERASE"/>
    <property type="match status" value="1"/>
</dbReference>
<evidence type="ECO:0000256" key="9">
    <source>
        <dbReference type="ARBA" id="ARBA00022679"/>
    </source>
</evidence>
<dbReference type="NCBIfam" id="NF004167">
    <property type="entry name" value="PRK05632.1"/>
    <property type="match status" value="1"/>
</dbReference>
<feature type="domain" description="DRTGG" evidence="14">
    <location>
        <begin position="229"/>
        <end position="341"/>
    </location>
</feature>
<evidence type="ECO:0000313" key="16">
    <source>
        <dbReference type="Proteomes" id="UP000306585"/>
    </source>
</evidence>
<dbReference type="PANTHER" id="PTHR43356">
    <property type="entry name" value="PHOSPHATE ACETYLTRANSFERASE"/>
    <property type="match status" value="1"/>
</dbReference>
<keyword evidence="9 12" id="KW-0808">Transferase</keyword>
<dbReference type="SUPFAM" id="SSF75138">
    <property type="entry name" value="HprK N-terminal domain-like"/>
    <property type="match status" value="1"/>
</dbReference>
<dbReference type="Proteomes" id="UP000306585">
    <property type="component" value="Unassembled WGS sequence"/>
</dbReference>
<dbReference type="CDD" id="cd03109">
    <property type="entry name" value="DTBS"/>
    <property type="match status" value="1"/>
</dbReference>
<dbReference type="Gene3D" id="3.40.1390.20">
    <property type="entry name" value="HprK N-terminal domain-like"/>
    <property type="match status" value="1"/>
</dbReference>
<dbReference type="SUPFAM" id="SSF53659">
    <property type="entry name" value="Isocitrate/Isopropylmalate dehydrogenase-like"/>
    <property type="match status" value="1"/>
</dbReference>
<evidence type="ECO:0000256" key="6">
    <source>
        <dbReference type="ARBA" id="ARBA00012707"/>
    </source>
</evidence>
<proteinExistence type="inferred from homology"/>
<comment type="pathway">
    <text evidence="2 12">Metabolic intermediate biosynthesis; acetyl-CoA biosynthesis; acetyl-CoA from acetate: step 2/2.</text>
</comment>
<dbReference type="GO" id="GO:0005737">
    <property type="term" value="C:cytoplasm"/>
    <property type="evidence" value="ECO:0007669"/>
    <property type="project" value="UniProtKB-SubCell"/>
</dbReference>
<dbReference type="FunFam" id="3.40.50.10750:FF:000001">
    <property type="entry name" value="Phosphate acetyltransferase"/>
    <property type="match status" value="1"/>
</dbReference>
<comment type="caution">
    <text evidence="15">The sequence shown here is derived from an EMBL/GenBank/DDBJ whole genome shotgun (WGS) entry which is preliminary data.</text>
</comment>
<keyword evidence="8 12" id="KW-0963">Cytoplasm</keyword>